<dbReference type="HOGENOM" id="CLU_2740763_0_0_1"/>
<accession>A0A0D0DHB9</accession>
<sequence length="71" mass="7705">MCALPRCPRIASNGPSQSINWVSVTPTEDSCKACVRPVKDSPERPLVTSGPFVRVPWTTCISPSCYLINAL</sequence>
<proteinExistence type="predicted"/>
<evidence type="ECO:0000313" key="2">
    <source>
        <dbReference type="Proteomes" id="UP000054538"/>
    </source>
</evidence>
<reference evidence="1 2" key="1">
    <citation type="submission" date="2014-04" db="EMBL/GenBank/DDBJ databases">
        <authorList>
            <consortium name="DOE Joint Genome Institute"/>
            <person name="Kuo A."/>
            <person name="Kohler A."/>
            <person name="Jargeat P."/>
            <person name="Nagy L.G."/>
            <person name="Floudas D."/>
            <person name="Copeland A."/>
            <person name="Barry K.W."/>
            <person name="Cichocki N."/>
            <person name="Veneault-Fourrey C."/>
            <person name="LaButti K."/>
            <person name="Lindquist E.A."/>
            <person name="Lipzen A."/>
            <person name="Lundell T."/>
            <person name="Morin E."/>
            <person name="Murat C."/>
            <person name="Sun H."/>
            <person name="Tunlid A."/>
            <person name="Henrissat B."/>
            <person name="Grigoriev I.V."/>
            <person name="Hibbett D.S."/>
            <person name="Martin F."/>
            <person name="Nordberg H.P."/>
            <person name="Cantor M.N."/>
            <person name="Hua S.X."/>
        </authorList>
    </citation>
    <scope>NUCLEOTIDE SEQUENCE [LARGE SCALE GENOMIC DNA]</scope>
    <source>
        <strain evidence="1 2">Ve08.2h10</strain>
    </source>
</reference>
<dbReference type="InParanoid" id="A0A0D0DHB9"/>
<reference evidence="2" key="2">
    <citation type="submission" date="2015-01" db="EMBL/GenBank/DDBJ databases">
        <title>Evolutionary Origins and Diversification of the Mycorrhizal Mutualists.</title>
        <authorList>
            <consortium name="DOE Joint Genome Institute"/>
            <consortium name="Mycorrhizal Genomics Consortium"/>
            <person name="Kohler A."/>
            <person name="Kuo A."/>
            <person name="Nagy L.G."/>
            <person name="Floudas D."/>
            <person name="Copeland A."/>
            <person name="Barry K.W."/>
            <person name="Cichocki N."/>
            <person name="Veneault-Fourrey C."/>
            <person name="LaButti K."/>
            <person name="Lindquist E.A."/>
            <person name="Lipzen A."/>
            <person name="Lundell T."/>
            <person name="Morin E."/>
            <person name="Murat C."/>
            <person name="Riley R."/>
            <person name="Ohm R."/>
            <person name="Sun H."/>
            <person name="Tunlid A."/>
            <person name="Henrissat B."/>
            <person name="Grigoriev I.V."/>
            <person name="Hibbett D.S."/>
            <person name="Martin F."/>
        </authorList>
    </citation>
    <scope>NUCLEOTIDE SEQUENCE [LARGE SCALE GENOMIC DNA]</scope>
    <source>
        <strain evidence="2">Ve08.2h10</strain>
    </source>
</reference>
<dbReference type="Proteomes" id="UP000054538">
    <property type="component" value="Unassembled WGS sequence"/>
</dbReference>
<dbReference type="EMBL" id="KN824929">
    <property type="protein sequence ID" value="KIK97572.1"/>
    <property type="molecule type" value="Genomic_DNA"/>
</dbReference>
<organism evidence="1 2">
    <name type="scientific">Paxillus rubicundulus Ve08.2h10</name>
    <dbReference type="NCBI Taxonomy" id="930991"/>
    <lineage>
        <taxon>Eukaryota</taxon>
        <taxon>Fungi</taxon>
        <taxon>Dikarya</taxon>
        <taxon>Basidiomycota</taxon>
        <taxon>Agaricomycotina</taxon>
        <taxon>Agaricomycetes</taxon>
        <taxon>Agaricomycetidae</taxon>
        <taxon>Boletales</taxon>
        <taxon>Paxilineae</taxon>
        <taxon>Paxillaceae</taxon>
        <taxon>Paxillus</taxon>
    </lineage>
</organism>
<evidence type="ECO:0000313" key="1">
    <source>
        <dbReference type="EMBL" id="KIK97572.1"/>
    </source>
</evidence>
<name>A0A0D0DHB9_9AGAM</name>
<gene>
    <name evidence="1" type="ORF">PAXRUDRAFT_824781</name>
</gene>
<keyword evidence="2" id="KW-1185">Reference proteome</keyword>
<protein>
    <submittedName>
        <fullName evidence="1">Uncharacterized protein</fullName>
    </submittedName>
</protein>
<dbReference type="AlphaFoldDB" id="A0A0D0DHB9"/>